<dbReference type="NCBIfam" id="TIGR01250">
    <property type="entry name" value="pro_imino_pep_2"/>
    <property type="match status" value="1"/>
</dbReference>
<dbReference type="PIRSF" id="PIRSF005539">
    <property type="entry name" value="Pept_S33_TRI_F1"/>
    <property type="match status" value="1"/>
</dbReference>
<protein>
    <submittedName>
        <fullName evidence="7">Proline iminopeptidase-family hydrolase</fullName>
    </submittedName>
</protein>
<feature type="compositionally biased region" description="Polar residues" evidence="5">
    <location>
        <begin position="1"/>
        <end position="15"/>
    </location>
</feature>
<dbReference type="InterPro" id="IPR002410">
    <property type="entry name" value="Peptidase_S33"/>
</dbReference>
<dbReference type="EMBL" id="JABFNT010000034">
    <property type="protein sequence ID" value="NOJ79233.1"/>
    <property type="molecule type" value="Genomic_DNA"/>
</dbReference>
<evidence type="ECO:0000256" key="5">
    <source>
        <dbReference type="SAM" id="MobiDB-lite"/>
    </source>
</evidence>
<feature type="active site" description="Nucleophile" evidence="4">
    <location>
        <position position="123"/>
    </location>
</feature>
<accession>A0A7Y4IH94</accession>
<organism evidence="7 8">
    <name type="scientific">Myxococcus xanthus</name>
    <dbReference type="NCBI Taxonomy" id="34"/>
    <lineage>
        <taxon>Bacteria</taxon>
        <taxon>Pseudomonadati</taxon>
        <taxon>Myxococcota</taxon>
        <taxon>Myxococcia</taxon>
        <taxon>Myxococcales</taxon>
        <taxon>Cystobacterineae</taxon>
        <taxon>Myxococcaceae</taxon>
        <taxon>Myxococcus</taxon>
    </lineage>
</organism>
<dbReference type="InterPro" id="IPR029058">
    <property type="entry name" value="AB_hydrolase_fold"/>
</dbReference>
<dbReference type="GO" id="GO:0008233">
    <property type="term" value="F:peptidase activity"/>
    <property type="evidence" value="ECO:0007669"/>
    <property type="project" value="InterPro"/>
</dbReference>
<feature type="active site" evidence="4">
    <location>
        <position position="261"/>
    </location>
</feature>
<gene>
    <name evidence="7" type="ORF">HNV28_12935</name>
</gene>
<feature type="domain" description="AB hydrolase-1" evidence="6">
    <location>
        <begin position="48"/>
        <end position="295"/>
    </location>
</feature>
<evidence type="ECO:0000256" key="4">
    <source>
        <dbReference type="PIRSR" id="PIRSR005539-1"/>
    </source>
</evidence>
<dbReference type="SUPFAM" id="SSF53474">
    <property type="entry name" value="alpha/beta-Hydrolases"/>
    <property type="match status" value="1"/>
</dbReference>
<comment type="similarity">
    <text evidence="1 3">Belongs to the peptidase S33 family.</text>
</comment>
<dbReference type="Gene3D" id="3.40.50.1820">
    <property type="entry name" value="alpha/beta hydrolase"/>
    <property type="match status" value="1"/>
</dbReference>
<evidence type="ECO:0000313" key="8">
    <source>
        <dbReference type="Proteomes" id="UP000533080"/>
    </source>
</evidence>
<evidence type="ECO:0000256" key="1">
    <source>
        <dbReference type="ARBA" id="ARBA00010088"/>
    </source>
</evidence>
<dbReference type="PRINTS" id="PR00793">
    <property type="entry name" value="PROAMNOPTASE"/>
</dbReference>
<comment type="caution">
    <text evidence="7">The sequence shown here is derived from an EMBL/GenBank/DDBJ whole genome shotgun (WGS) entry which is preliminary data.</text>
</comment>
<dbReference type="GO" id="GO:0006508">
    <property type="term" value="P:proteolysis"/>
    <property type="evidence" value="ECO:0007669"/>
    <property type="project" value="InterPro"/>
</dbReference>
<name>A0A7Y4IH94_MYXXA</name>
<dbReference type="PANTHER" id="PTHR43798">
    <property type="entry name" value="MONOACYLGLYCEROL LIPASE"/>
    <property type="match status" value="1"/>
</dbReference>
<dbReference type="InterPro" id="IPR050266">
    <property type="entry name" value="AB_hydrolase_sf"/>
</dbReference>
<dbReference type="InterPro" id="IPR005945">
    <property type="entry name" value="Pro_imino_pep"/>
</dbReference>
<feature type="active site" description="Proton donor" evidence="4">
    <location>
        <position position="288"/>
    </location>
</feature>
<dbReference type="Pfam" id="PF00561">
    <property type="entry name" value="Abhydrolase_1"/>
    <property type="match status" value="1"/>
</dbReference>
<dbReference type="GO" id="GO:0016020">
    <property type="term" value="C:membrane"/>
    <property type="evidence" value="ECO:0007669"/>
    <property type="project" value="TreeGrafter"/>
</dbReference>
<dbReference type="RefSeq" id="WP_171441523.1">
    <property type="nucleotide sequence ID" value="NZ_JABFNS010000036.1"/>
</dbReference>
<dbReference type="Proteomes" id="UP000533080">
    <property type="component" value="Unassembled WGS sequence"/>
</dbReference>
<dbReference type="PANTHER" id="PTHR43798:SF33">
    <property type="entry name" value="HYDROLASE, PUTATIVE (AFU_ORTHOLOGUE AFUA_2G14860)-RELATED"/>
    <property type="match status" value="1"/>
</dbReference>
<dbReference type="AlphaFoldDB" id="A0A7Y4IH94"/>
<evidence type="ECO:0000256" key="2">
    <source>
        <dbReference type="ARBA" id="ARBA00022801"/>
    </source>
</evidence>
<evidence type="ECO:0000313" key="7">
    <source>
        <dbReference type="EMBL" id="NOJ79233.1"/>
    </source>
</evidence>
<proteinExistence type="inferred from homology"/>
<feature type="region of interest" description="Disordered" evidence="5">
    <location>
        <begin position="1"/>
        <end position="23"/>
    </location>
</feature>
<dbReference type="InterPro" id="IPR000073">
    <property type="entry name" value="AB_hydrolase_1"/>
</dbReference>
<reference evidence="7 8" key="1">
    <citation type="submission" date="2020-05" db="EMBL/GenBank/DDBJ databases">
        <authorList>
            <person name="Whitworth D."/>
        </authorList>
    </citation>
    <scope>NUCLEOTIDE SEQUENCE [LARGE SCALE GENOMIC DNA]</scope>
    <source>
        <strain evidence="7 8">AM005</strain>
    </source>
</reference>
<evidence type="ECO:0000256" key="3">
    <source>
        <dbReference type="PIRNR" id="PIRNR005539"/>
    </source>
</evidence>
<evidence type="ECO:0000259" key="6">
    <source>
        <dbReference type="Pfam" id="PF00561"/>
    </source>
</evidence>
<keyword evidence="2 3" id="KW-0378">Hydrolase</keyword>
<sequence>MSTELPRSTPTTVNVPGTHDFQGAATGRCPVEGGEIWYEVLNASAVRPPLLVVHGGPGTPHGYLRSLAALVPEHPVIVYDQLGCGRSDQPKDASLWRLERFVAELEALVRRLRFDAFHLLAHSAGTMLACDYALANPRTLLSLTMLSPVLSARQHQLEMQQLLERLPADVSSHLMMALNGGTVASIDYLEATLHFSEQYMCRISPWPDALMEVSSHTNASVRDSLWGKTEFRITGSLRDYERLDRLPSLTVPSLLICGQHDFTTPRLCRRYSEAMANAELVVIDNASHMAHLEQPRRFANVLNPFLQRVEKSSRPDSPPGA</sequence>